<dbReference type="PANTHER" id="PTHR24286">
    <property type="entry name" value="CYTOCHROME P450 26"/>
    <property type="match status" value="1"/>
</dbReference>
<dbReference type="PRINTS" id="PR00385">
    <property type="entry name" value="P450"/>
</dbReference>
<evidence type="ECO:0000256" key="4">
    <source>
        <dbReference type="ARBA" id="ARBA00023004"/>
    </source>
</evidence>
<keyword evidence="6" id="KW-0560">Oxidoreductase</keyword>
<evidence type="ECO:0000313" key="8">
    <source>
        <dbReference type="Proteomes" id="UP001314229"/>
    </source>
</evidence>
<evidence type="ECO:0000256" key="6">
    <source>
        <dbReference type="RuleBase" id="RU000461"/>
    </source>
</evidence>
<evidence type="ECO:0000256" key="2">
    <source>
        <dbReference type="ARBA" id="ARBA00022617"/>
    </source>
</evidence>
<comment type="similarity">
    <text evidence="1 6">Belongs to the cytochrome P450 family.</text>
</comment>
<dbReference type="Gene3D" id="1.10.630.10">
    <property type="entry name" value="Cytochrome P450"/>
    <property type="match status" value="2"/>
</dbReference>
<dbReference type="PROSITE" id="PS00086">
    <property type="entry name" value="CYTOCHROME_P450"/>
    <property type="match status" value="1"/>
</dbReference>
<organism evidence="7 8">
    <name type="scientific">Scomber scombrus</name>
    <name type="common">Atlantic mackerel</name>
    <name type="synonym">Scomber vernalis</name>
    <dbReference type="NCBI Taxonomy" id="13677"/>
    <lineage>
        <taxon>Eukaryota</taxon>
        <taxon>Metazoa</taxon>
        <taxon>Chordata</taxon>
        <taxon>Craniata</taxon>
        <taxon>Vertebrata</taxon>
        <taxon>Euteleostomi</taxon>
        <taxon>Actinopterygii</taxon>
        <taxon>Neopterygii</taxon>
        <taxon>Teleostei</taxon>
        <taxon>Neoteleostei</taxon>
        <taxon>Acanthomorphata</taxon>
        <taxon>Pelagiaria</taxon>
        <taxon>Scombriformes</taxon>
        <taxon>Scombridae</taxon>
        <taxon>Scomber</taxon>
    </lineage>
</organism>
<dbReference type="Proteomes" id="UP001314229">
    <property type="component" value="Unassembled WGS sequence"/>
</dbReference>
<dbReference type="GO" id="GO:0016705">
    <property type="term" value="F:oxidoreductase activity, acting on paired donors, with incorporation or reduction of molecular oxygen"/>
    <property type="evidence" value="ECO:0007669"/>
    <property type="project" value="InterPro"/>
</dbReference>
<dbReference type="GO" id="GO:0005506">
    <property type="term" value="F:iron ion binding"/>
    <property type="evidence" value="ECO:0007669"/>
    <property type="project" value="InterPro"/>
</dbReference>
<dbReference type="GO" id="GO:0034653">
    <property type="term" value="P:retinoic acid catabolic process"/>
    <property type="evidence" value="ECO:0007669"/>
    <property type="project" value="UniProtKB-ARBA"/>
</dbReference>
<dbReference type="GO" id="GO:0020037">
    <property type="term" value="F:heme binding"/>
    <property type="evidence" value="ECO:0007669"/>
    <property type="project" value="InterPro"/>
</dbReference>
<dbReference type="GO" id="GO:0016125">
    <property type="term" value="P:sterol metabolic process"/>
    <property type="evidence" value="ECO:0007669"/>
    <property type="project" value="TreeGrafter"/>
</dbReference>
<dbReference type="PRINTS" id="PR00465">
    <property type="entry name" value="EP450IV"/>
</dbReference>
<keyword evidence="3 5" id="KW-0479">Metal-binding</keyword>
<evidence type="ECO:0000256" key="5">
    <source>
        <dbReference type="PIRSR" id="PIRSR602403-1"/>
    </source>
</evidence>
<feature type="binding site" description="axial binding residue" evidence="5">
    <location>
        <position position="488"/>
    </location>
    <ligand>
        <name>heme</name>
        <dbReference type="ChEBI" id="CHEBI:30413"/>
    </ligand>
    <ligandPart>
        <name>Fe</name>
        <dbReference type="ChEBI" id="CHEBI:18248"/>
    </ligandPart>
</feature>
<dbReference type="InterPro" id="IPR036396">
    <property type="entry name" value="Cyt_P450_sf"/>
</dbReference>
<dbReference type="InterPro" id="IPR017972">
    <property type="entry name" value="Cyt_P450_CS"/>
</dbReference>
<dbReference type="SUPFAM" id="SSF48264">
    <property type="entry name" value="Cytochrome P450"/>
    <property type="match status" value="1"/>
</dbReference>
<comment type="cofactor">
    <cofactor evidence="5">
        <name>heme</name>
        <dbReference type="ChEBI" id="CHEBI:30413"/>
    </cofactor>
</comment>
<gene>
    <name evidence="7" type="ORF">FSCOSCO3_A024616</name>
</gene>
<keyword evidence="8" id="KW-1185">Reference proteome</keyword>
<dbReference type="EMBL" id="CAWUFR010000863">
    <property type="protein sequence ID" value="CAK6981664.1"/>
    <property type="molecule type" value="Genomic_DNA"/>
</dbReference>
<protein>
    <submittedName>
        <fullName evidence="7">Cytochrome P450 26B1</fullName>
    </submittedName>
</protein>
<evidence type="ECO:0000313" key="7">
    <source>
        <dbReference type="EMBL" id="CAK6981664.1"/>
    </source>
</evidence>
<sequence>MLSLAQFGVLSALAAALTSVLSALLLLALTRQLWSLRWSLTRDKESSLPLPKGSMGWPLVGETFHWLFQGSNFHISRRERHGNVFKTHLLGKPVIRVTGAENIRKILLGEHSLVCTQWPQSTRIILGPNTLVNSIGDLHKRKRKILAKVFSRGALESYLPRLQDVVKSEIAKWCSEPGAIDVYSAAKSLTFRIAVRVLLGLQLEEERIVYLAQIFEQLMNNLFSLPIDAPLSGLRKGIKAREILHANMQKIIEEKMARQQSDDEYHDAFDNMLSSAKEHGQELSMQELKETAVELIFAAHSTTASASTSLVLQLLRHPAVVEKARAELEAEGLGYEPQTNRGPSGVTVQKEEEGAADTETTYLLNGGCHNHHSHRDENGFPRSQSHVPYLSLDKLSQLRYVDCVVKEVLRFLPPVSGGYRTALQTFELDGYQIPKGWSVMYSIRDTHETAAVFQSPELFDPDRFGPDHEESRSSRFSYVPFGGGVRSCVGKELAQIILKTLAVEVMETCRWTLATENFPKMQTVPIVHPVNGLHVHFSYRYPL</sequence>
<dbReference type="PANTHER" id="PTHR24286:SF100">
    <property type="entry name" value="CYTOCHROME P450 26C1"/>
    <property type="match status" value="1"/>
</dbReference>
<evidence type="ECO:0000256" key="3">
    <source>
        <dbReference type="ARBA" id="ARBA00022723"/>
    </source>
</evidence>
<keyword evidence="2 5" id="KW-0349">Heme</keyword>
<keyword evidence="6" id="KW-0503">Monooxygenase</keyword>
<comment type="caution">
    <text evidence="7">The sequence shown here is derived from an EMBL/GenBank/DDBJ whole genome shotgun (WGS) entry which is preliminary data.</text>
</comment>
<keyword evidence="4 5" id="KW-0408">Iron</keyword>
<dbReference type="GO" id="GO:0004497">
    <property type="term" value="F:monooxygenase activity"/>
    <property type="evidence" value="ECO:0007669"/>
    <property type="project" value="UniProtKB-KW"/>
</dbReference>
<dbReference type="InterPro" id="IPR001128">
    <property type="entry name" value="Cyt_P450"/>
</dbReference>
<reference evidence="7 8" key="1">
    <citation type="submission" date="2024-01" db="EMBL/GenBank/DDBJ databases">
        <authorList>
            <person name="Alioto T."/>
            <person name="Alioto T."/>
            <person name="Gomez Garrido J."/>
        </authorList>
    </citation>
    <scope>NUCLEOTIDE SEQUENCE [LARGE SCALE GENOMIC DNA]</scope>
</reference>
<name>A0AAV1QF97_SCOSC</name>
<dbReference type="InterPro" id="IPR002403">
    <property type="entry name" value="Cyt_P450_E_grp-IV"/>
</dbReference>
<accession>A0AAV1QF97</accession>
<dbReference type="AlphaFoldDB" id="A0AAV1QF97"/>
<evidence type="ECO:0000256" key="1">
    <source>
        <dbReference type="ARBA" id="ARBA00010617"/>
    </source>
</evidence>
<dbReference type="Pfam" id="PF00067">
    <property type="entry name" value="p450"/>
    <property type="match status" value="2"/>
</dbReference>
<proteinExistence type="inferred from homology"/>